<proteinExistence type="predicted"/>
<dbReference type="AlphaFoldDB" id="A0A3D0KF41"/>
<dbReference type="EMBL" id="DOTR01000034">
    <property type="protein sequence ID" value="HCA01910.1"/>
    <property type="molecule type" value="Genomic_DNA"/>
</dbReference>
<dbReference type="Pfam" id="PF13682">
    <property type="entry name" value="CZB"/>
    <property type="match status" value="1"/>
</dbReference>
<feature type="domain" description="Chemoreceptor zinc-binding" evidence="1">
    <location>
        <begin position="247"/>
        <end position="311"/>
    </location>
</feature>
<organism evidence="2">
    <name type="scientific">Halomonas campaniensis</name>
    <dbReference type="NCBI Taxonomy" id="213554"/>
    <lineage>
        <taxon>Bacteria</taxon>
        <taxon>Pseudomonadati</taxon>
        <taxon>Pseudomonadota</taxon>
        <taxon>Gammaproteobacteria</taxon>
        <taxon>Oceanospirillales</taxon>
        <taxon>Halomonadaceae</taxon>
        <taxon>Halomonas</taxon>
    </lineage>
</organism>
<dbReference type="SUPFAM" id="SSF58104">
    <property type="entry name" value="Methyl-accepting chemotaxis protein (MCP) signaling domain"/>
    <property type="match status" value="1"/>
</dbReference>
<name>A0A3D0KF41_9GAMM</name>
<evidence type="ECO:0000313" key="2">
    <source>
        <dbReference type="EMBL" id="HCA01910.1"/>
    </source>
</evidence>
<accession>A0A3D0KF41</accession>
<evidence type="ECO:0000259" key="1">
    <source>
        <dbReference type="Pfam" id="PF13682"/>
    </source>
</evidence>
<dbReference type="Gene3D" id="1.20.120.30">
    <property type="entry name" value="Aspartate receptor, ligand-binding domain"/>
    <property type="match status" value="1"/>
</dbReference>
<sequence length="365" mass="41238">MFAFMHPYQTIHRLEQEVAALNAQLEAEKKRHRCRAISLMTPVESLSMLQARGADMLCSLSKGVEVHAQHLAAEQSTLTDTFGRLHKAEQSAQTLQQHRQRCQQIDAYLSSSLVTEQAFHEIRQLSVELGHSAGHTQALAITAALEVAHFHKQPEGMPAIVQDLQALSEHSRQLAHQLAQWIERTASQVNEDAKIRDYQQQEIKALTSAAQAAEHVIEQLIDQSRHMYKVIHHSTTTAYLHAAKLEHAVWKSRLYRQLLSAHLEENLEDHQHCTLGHWYFMGDGRRYKHTEAYKALAAPHKRFHESGLEALKFARQGDHNGQLAALAMMEEASSQLALQLDKLMEHAVYEVPLSNGRPSPLADSP</sequence>
<dbReference type="InterPro" id="IPR025991">
    <property type="entry name" value="Chemoreceptor_zinc-bind_dom"/>
</dbReference>
<reference evidence="2" key="1">
    <citation type="journal article" date="2018" name="Nat. Biotechnol.">
        <title>A standardized bacterial taxonomy based on genome phylogeny substantially revises the tree of life.</title>
        <authorList>
            <person name="Parks D.H."/>
            <person name="Chuvochina M."/>
            <person name="Waite D.W."/>
            <person name="Rinke C."/>
            <person name="Skarshewski A."/>
            <person name="Chaumeil P.A."/>
            <person name="Hugenholtz P."/>
        </authorList>
    </citation>
    <scope>NUCLEOTIDE SEQUENCE [LARGE SCALE GENOMIC DNA]</scope>
    <source>
        <strain evidence="2">UBA11284</strain>
    </source>
</reference>
<comment type="caution">
    <text evidence="2">The sequence shown here is derived from an EMBL/GenBank/DDBJ whole genome shotgun (WGS) entry which is preliminary data.</text>
</comment>
<protein>
    <submittedName>
        <fullName evidence="2">Chemotaxis protein</fullName>
    </submittedName>
</protein>
<gene>
    <name evidence="2" type="ORF">DEO68_06950</name>
</gene>